<protein>
    <submittedName>
        <fullName evidence="6">Protein lap4-like</fullName>
    </submittedName>
</protein>
<dbReference type="GeneID" id="106472660"/>
<evidence type="ECO:0000313" key="5">
    <source>
        <dbReference type="Proteomes" id="UP000694941"/>
    </source>
</evidence>
<feature type="compositionally biased region" description="Acidic residues" evidence="3">
    <location>
        <begin position="786"/>
        <end position="795"/>
    </location>
</feature>
<feature type="region of interest" description="Disordered" evidence="3">
    <location>
        <begin position="1738"/>
        <end position="1759"/>
    </location>
</feature>
<feature type="domain" description="PDZ" evidence="4">
    <location>
        <begin position="681"/>
        <end position="768"/>
    </location>
</feature>
<evidence type="ECO:0000259" key="4">
    <source>
        <dbReference type="PROSITE" id="PS50106"/>
    </source>
</evidence>
<feature type="region of interest" description="Disordered" evidence="3">
    <location>
        <begin position="1348"/>
        <end position="1371"/>
    </location>
</feature>
<feature type="compositionally biased region" description="Low complexity" evidence="3">
    <location>
        <begin position="655"/>
        <end position="668"/>
    </location>
</feature>
<dbReference type="InterPro" id="IPR001478">
    <property type="entry name" value="PDZ"/>
</dbReference>
<dbReference type="PANTHER" id="PTHR23119">
    <property type="entry name" value="DISCS LARGE"/>
    <property type="match status" value="1"/>
</dbReference>
<evidence type="ECO:0000256" key="1">
    <source>
        <dbReference type="ARBA" id="ARBA00022614"/>
    </source>
</evidence>
<feature type="domain" description="PDZ" evidence="4">
    <location>
        <begin position="1640"/>
        <end position="1732"/>
    </location>
</feature>
<dbReference type="Gene3D" id="3.80.10.10">
    <property type="entry name" value="Ribonuclease Inhibitor"/>
    <property type="match status" value="2"/>
</dbReference>
<dbReference type="SMART" id="SM00228">
    <property type="entry name" value="PDZ"/>
    <property type="match status" value="4"/>
</dbReference>
<feature type="non-terminal residue" evidence="6">
    <location>
        <position position="1"/>
    </location>
</feature>
<organism evidence="5 6">
    <name type="scientific">Limulus polyphemus</name>
    <name type="common">Atlantic horseshoe crab</name>
    <dbReference type="NCBI Taxonomy" id="6850"/>
    <lineage>
        <taxon>Eukaryota</taxon>
        <taxon>Metazoa</taxon>
        <taxon>Ecdysozoa</taxon>
        <taxon>Arthropoda</taxon>
        <taxon>Chelicerata</taxon>
        <taxon>Merostomata</taxon>
        <taxon>Xiphosura</taxon>
        <taxon>Limulidae</taxon>
        <taxon>Limulus</taxon>
    </lineage>
</organism>
<feature type="region of interest" description="Disordered" evidence="3">
    <location>
        <begin position="1432"/>
        <end position="1472"/>
    </location>
</feature>
<evidence type="ECO:0000313" key="6">
    <source>
        <dbReference type="RefSeq" id="XP_022256926.1"/>
    </source>
</evidence>
<accession>A0ABM1TM20</accession>
<dbReference type="InterPro" id="IPR003591">
    <property type="entry name" value="Leu-rich_rpt_typical-subtyp"/>
</dbReference>
<keyword evidence="5" id="KW-1185">Reference proteome</keyword>
<sequence length="1785" mass="201008">LEDIPDSIKHLKCLEVVDFSVNPLTKTAPAWFDMHALGECDVIPSLKMISKAKNNYAKGEKDALILEKNLSLVNLQSLEMRENILKSLPPSFAFLTKLEHLDLGSNEFEELPALIGQLRILQELWLDCNRLSTVPKEIKNLKKLSCLDISENRLEFLPEEISGLESLTDLHLSQNCLEGLPRSFGELRKLTILKSDQNKISALPPGIGKCVNLQELILTENLLSDLPSSIGNLVKLANLNLDRNRITKLPSQIGNLTQLGVLSLRDNNLSYLPIEMGKLKELRVLDVCGNRLQFLPITITGLNLKALWLSENQSKPLLKFQADEQDGMKVLTCFLLPQQEHHKQNLQSLLQEEWNHKGGERESAVRFCDESEQEKEQKETQFIRHDTPHPKEMKARLHKLLVYKTKNIDGHVVSHDENEDTVVESFRPHRASADEDTVDSKEPVVANHISNEEGVATSSQHVPRDVEELKTIDQPIPLPRLSKHKKEDVSESHEVVNHIQLIQTEPEHARTVTYKASTNPQTPDDGIVAQHDLDVEVTDNFREEDTQEVNSASEESDITNHPRKVIRENEERKVWFTSETEDQPEYQLKLHRRDTPHHLKNKRINPSKEDEEKVSQLLAQAMKKEEEPLPSPPPSPPQQRPLTRQTETDRDSMRTSTPGSSSQPTSHPVALTVEAVEEAHSIFLRRSSAGLGLSIAGGKGSTPYKGEDEGIFISRITDGGPAHQSGLKISDKVLMVNGVSVVDVDHYEAVEVLKKAGNEIRLVIVREIPKYYSHSKLSSPVPPIEEVQEPDEDMDIPTPQQSVETPFQQQRIDMNTQQQRQDMPSLQHEVGVSTEQQRVERPIQQQRQDMLSQQHEVGVSTEQQRVERPIQQQRQDMPTLQHEVGVSTEQQRVERPIQQQRQDMPTLQHEVGVSTEQQRVERPIQQQRQDMPTLQHEEGESTEQQRVERPIPQQRQDMPSLQHEEGVSTEQQRVERPIPQQRQDMPSLQHEMVVSTEQQRVERPIPQQRVTVLARQKLLDVHNDQLMEDMPNEQHQAVMPTQQEKVNNVSVSTELSSSELLPSVGPFNHEIKKQDEVTSTIKTIQQNYEPSAKEPLCDDVEYEVKHEVCNVFTIIGKEIVFVKHRVSFTTKENRYFWLMEDRRTLLVAWKTEEQLETVVTCYKNVFLIDIPHTFFFKNKFTILKFNEHPGIFISCITENGVAAKDGKLKVGDKILSINGVDVEDARHDQAVSMLMGLERFVRLVVQRDHLVPKDPREPTKVVSEPTEKSAKVFGMPKPYTSLYSANSYMANRPSYLGSYKTDGRPMYSIYTKLPGLRNETIGSSSCHTTQTTTNVTSPAVPPLSHPTVITTSSHPQLTQTTYTSSPIQGPENVNHVPLSSIQERFSNPQAQVMSGHSHQSEPVHLQDSDIVHSQPPQISASEHFNFEPRVHLSHSQPPQMYGESTQNVPSHPSATAVSDLAETSSTPRLPGPLVTVTIQRPDPPVPIGPEFPPPPKGLGTFTETITRSTYTETVSTRFTNNILALPAPVEEDVKLIKAGGPLGLSIIGGADRPCHPFGQGEPGIFISKIVPNSTAAKSEKLRVGDRLLKVNGDDIQKASHQDAVLRLLEPTYEMILTVRHDPLPKGWQNTLFFEPMPVTEIVITRESCEKLGIYIKGGTRSQPGNPLDMTDEGIFVAWIQPDGAAARDGRLKQGMRVIEVNGVSLLGASYQEAVHALKNTGESVALIVSDGYNTASVESPVSDIKSSQSVSSIDREDEDTAVFRQEQETLKEAAHWEKEDRENLV</sequence>
<keyword evidence="1" id="KW-0433">Leucine-rich repeat</keyword>
<dbReference type="Proteomes" id="UP000694941">
    <property type="component" value="Unplaced"/>
</dbReference>
<feature type="region of interest" description="Disordered" evidence="3">
    <location>
        <begin position="544"/>
        <end position="565"/>
    </location>
</feature>
<feature type="compositionally biased region" description="Pro residues" evidence="3">
    <location>
        <begin position="629"/>
        <end position="639"/>
    </location>
</feature>
<dbReference type="InterPro" id="IPR050614">
    <property type="entry name" value="Synaptic_Scaffolding_LAP-MAGUK"/>
</dbReference>
<dbReference type="Pfam" id="PF23598">
    <property type="entry name" value="LRR_14"/>
    <property type="match status" value="1"/>
</dbReference>
<dbReference type="CDD" id="cd06701">
    <property type="entry name" value="PDZ4_Scribble-like"/>
    <property type="match status" value="1"/>
</dbReference>
<feature type="compositionally biased region" description="Polar residues" evidence="3">
    <location>
        <begin position="1348"/>
        <end position="1367"/>
    </location>
</feature>
<dbReference type="RefSeq" id="XP_022256926.1">
    <property type="nucleotide sequence ID" value="XM_022401218.1"/>
</dbReference>
<dbReference type="InterPro" id="IPR032675">
    <property type="entry name" value="LRR_dom_sf"/>
</dbReference>
<dbReference type="SMART" id="SM00364">
    <property type="entry name" value="LRR_BAC"/>
    <property type="match status" value="7"/>
</dbReference>
<feature type="compositionally biased region" description="Polar residues" evidence="3">
    <location>
        <begin position="1433"/>
        <end position="1467"/>
    </location>
</feature>
<dbReference type="SUPFAM" id="SSF50156">
    <property type="entry name" value="PDZ domain-like"/>
    <property type="match status" value="4"/>
</dbReference>
<feature type="compositionally biased region" description="Polar residues" evidence="3">
    <location>
        <begin position="843"/>
        <end position="863"/>
    </location>
</feature>
<reference evidence="6" key="1">
    <citation type="submission" date="2025-08" db="UniProtKB">
        <authorList>
            <consortium name="RefSeq"/>
        </authorList>
    </citation>
    <scope>IDENTIFICATION</scope>
    <source>
        <tissue evidence="6">Muscle</tissue>
    </source>
</reference>
<feature type="domain" description="PDZ" evidence="4">
    <location>
        <begin position="1190"/>
        <end position="1249"/>
    </location>
</feature>
<dbReference type="PANTHER" id="PTHR23119:SF44">
    <property type="entry name" value="PROTEIN LAP4"/>
    <property type="match status" value="1"/>
</dbReference>
<dbReference type="InterPro" id="IPR055414">
    <property type="entry name" value="LRR_R13L4/SHOC2-like"/>
</dbReference>
<feature type="compositionally biased region" description="Basic and acidic residues" evidence="3">
    <location>
        <begin position="935"/>
        <end position="949"/>
    </location>
</feature>
<dbReference type="CDD" id="cd06702">
    <property type="entry name" value="PDZ3_Scribble-like"/>
    <property type="match status" value="1"/>
</dbReference>
<feature type="region of interest" description="Disordered" evidence="3">
    <location>
        <begin position="775"/>
        <end position="985"/>
    </location>
</feature>
<dbReference type="Pfam" id="PF00595">
    <property type="entry name" value="PDZ"/>
    <property type="match status" value="4"/>
</dbReference>
<feature type="domain" description="PDZ" evidence="4">
    <location>
        <begin position="1532"/>
        <end position="1622"/>
    </location>
</feature>
<proteinExistence type="predicted"/>
<name>A0ABM1TM20_LIMPO</name>
<dbReference type="PROSITE" id="PS51450">
    <property type="entry name" value="LRR"/>
    <property type="match status" value="3"/>
</dbReference>
<feature type="compositionally biased region" description="Low complexity" evidence="3">
    <location>
        <begin position="1739"/>
        <end position="1752"/>
    </location>
</feature>
<gene>
    <name evidence="6" type="primary">LOC106472660</name>
</gene>
<keyword evidence="2" id="KW-0677">Repeat</keyword>
<evidence type="ECO:0000256" key="3">
    <source>
        <dbReference type="SAM" id="MobiDB-lite"/>
    </source>
</evidence>
<dbReference type="PROSITE" id="PS50106">
    <property type="entry name" value="PDZ"/>
    <property type="match status" value="4"/>
</dbReference>
<dbReference type="CDD" id="cd06704">
    <property type="entry name" value="PDZ1_Scribble-like"/>
    <property type="match status" value="1"/>
</dbReference>
<dbReference type="InterPro" id="IPR036034">
    <property type="entry name" value="PDZ_sf"/>
</dbReference>
<evidence type="ECO:0000256" key="2">
    <source>
        <dbReference type="ARBA" id="ARBA00022737"/>
    </source>
</evidence>
<dbReference type="InterPro" id="IPR001611">
    <property type="entry name" value="Leu-rich_rpt"/>
</dbReference>
<feature type="region of interest" description="Disordered" evidence="3">
    <location>
        <begin position="578"/>
        <end position="668"/>
    </location>
</feature>
<dbReference type="SUPFAM" id="SSF52058">
    <property type="entry name" value="L domain-like"/>
    <property type="match status" value="1"/>
</dbReference>
<feature type="compositionally biased region" description="Polar residues" evidence="3">
    <location>
        <begin position="798"/>
        <end position="824"/>
    </location>
</feature>
<feature type="compositionally biased region" description="Basic residues" evidence="3">
    <location>
        <begin position="589"/>
        <end position="605"/>
    </location>
</feature>
<dbReference type="Gene3D" id="2.30.42.10">
    <property type="match status" value="4"/>
</dbReference>
<dbReference type="SMART" id="SM00369">
    <property type="entry name" value="LRR_TYP"/>
    <property type="match status" value="10"/>
</dbReference>
<feature type="compositionally biased region" description="Basic and acidic residues" evidence="3">
    <location>
        <begin position="962"/>
        <end position="976"/>
    </location>
</feature>